<keyword evidence="9 17" id="KW-0418">Kinase</keyword>
<evidence type="ECO:0000259" key="15">
    <source>
        <dbReference type="PROSITE" id="PS50109"/>
    </source>
</evidence>
<dbReference type="PROSITE" id="PS50885">
    <property type="entry name" value="HAMP"/>
    <property type="match status" value="1"/>
</dbReference>
<dbReference type="PROSITE" id="PS50109">
    <property type="entry name" value="HIS_KIN"/>
    <property type="match status" value="1"/>
</dbReference>
<keyword evidence="7 14" id="KW-0812">Transmembrane</keyword>
<gene>
    <name evidence="17" type="ORF">DIZ78_15050</name>
</gene>
<evidence type="ECO:0000256" key="11">
    <source>
        <dbReference type="ARBA" id="ARBA00022989"/>
    </source>
</evidence>
<reference evidence="17 18" key="1">
    <citation type="journal article" date="2018" name="ISME J.">
        <title>Endosymbiont genomes yield clues of tubeworm success.</title>
        <authorList>
            <person name="Li Y."/>
            <person name="Liles M.R."/>
            <person name="Halanych K.M."/>
        </authorList>
    </citation>
    <scope>NUCLEOTIDE SEQUENCE [LARGE SCALE GENOMIC DNA]</scope>
    <source>
        <strain evidence="17">A1462</strain>
    </source>
</reference>
<dbReference type="Gene3D" id="3.30.565.10">
    <property type="entry name" value="Histidine kinase-like ATPase, C-terminal domain"/>
    <property type="match status" value="1"/>
</dbReference>
<dbReference type="Pfam" id="PF00512">
    <property type="entry name" value="HisKA"/>
    <property type="match status" value="1"/>
</dbReference>
<dbReference type="InterPro" id="IPR035965">
    <property type="entry name" value="PAS-like_dom_sf"/>
</dbReference>
<dbReference type="PANTHER" id="PTHR43065:SF10">
    <property type="entry name" value="PEROXIDE STRESS-ACTIVATED HISTIDINE KINASE MAK3"/>
    <property type="match status" value="1"/>
</dbReference>
<keyword evidence="6" id="KW-0808">Transferase</keyword>
<dbReference type="InterPro" id="IPR003661">
    <property type="entry name" value="HisK_dim/P_dom"/>
</dbReference>
<evidence type="ECO:0000256" key="6">
    <source>
        <dbReference type="ARBA" id="ARBA00022679"/>
    </source>
</evidence>
<evidence type="ECO:0000256" key="8">
    <source>
        <dbReference type="ARBA" id="ARBA00022741"/>
    </source>
</evidence>
<evidence type="ECO:0000256" key="7">
    <source>
        <dbReference type="ARBA" id="ARBA00022692"/>
    </source>
</evidence>
<dbReference type="GO" id="GO:0005524">
    <property type="term" value="F:ATP binding"/>
    <property type="evidence" value="ECO:0007669"/>
    <property type="project" value="UniProtKB-KW"/>
</dbReference>
<dbReference type="GO" id="GO:0005886">
    <property type="term" value="C:plasma membrane"/>
    <property type="evidence" value="ECO:0007669"/>
    <property type="project" value="UniProtKB-SubCell"/>
</dbReference>
<dbReference type="InterPro" id="IPR005467">
    <property type="entry name" value="His_kinase_dom"/>
</dbReference>
<evidence type="ECO:0000256" key="1">
    <source>
        <dbReference type="ARBA" id="ARBA00000085"/>
    </source>
</evidence>
<keyword evidence="8" id="KW-0547">Nucleotide-binding</keyword>
<dbReference type="PIRSF" id="PIRSF037532">
    <property type="entry name" value="STHK_NtrY"/>
    <property type="match status" value="1"/>
</dbReference>
<dbReference type="PANTHER" id="PTHR43065">
    <property type="entry name" value="SENSOR HISTIDINE KINASE"/>
    <property type="match status" value="1"/>
</dbReference>
<dbReference type="InterPro" id="IPR045671">
    <property type="entry name" value="NtrY-like_N"/>
</dbReference>
<dbReference type="InterPro" id="IPR017232">
    <property type="entry name" value="NtrY"/>
</dbReference>
<dbReference type="Gene3D" id="3.30.450.20">
    <property type="entry name" value="PAS domain"/>
    <property type="match status" value="1"/>
</dbReference>
<comment type="subcellular location">
    <subcellularLocation>
        <location evidence="2">Cell membrane</location>
        <topology evidence="2">Multi-pass membrane protein</topology>
    </subcellularLocation>
</comment>
<dbReference type="CDD" id="cd00082">
    <property type="entry name" value="HisKA"/>
    <property type="match status" value="1"/>
</dbReference>
<evidence type="ECO:0000256" key="3">
    <source>
        <dbReference type="ARBA" id="ARBA00012438"/>
    </source>
</evidence>
<dbReference type="CDD" id="cd06225">
    <property type="entry name" value="HAMP"/>
    <property type="match status" value="1"/>
</dbReference>
<dbReference type="SMART" id="SM00304">
    <property type="entry name" value="HAMP"/>
    <property type="match status" value="1"/>
</dbReference>
<dbReference type="Pfam" id="PF02518">
    <property type="entry name" value="HATPase_c"/>
    <property type="match status" value="1"/>
</dbReference>
<evidence type="ECO:0000256" key="13">
    <source>
        <dbReference type="ARBA" id="ARBA00023136"/>
    </source>
</evidence>
<keyword evidence="10" id="KW-0067">ATP-binding</keyword>
<dbReference type="EMBL" id="QFXE01000020">
    <property type="protein sequence ID" value="RDH83399.1"/>
    <property type="molecule type" value="Genomic_DNA"/>
</dbReference>
<comment type="catalytic activity">
    <reaction evidence="1">
        <text>ATP + protein L-histidine = ADP + protein N-phospho-L-histidine.</text>
        <dbReference type="EC" id="2.7.13.3"/>
    </reaction>
</comment>
<evidence type="ECO:0000256" key="2">
    <source>
        <dbReference type="ARBA" id="ARBA00004651"/>
    </source>
</evidence>
<evidence type="ECO:0000256" key="10">
    <source>
        <dbReference type="ARBA" id="ARBA00022840"/>
    </source>
</evidence>
<feature type="domain" description="Histidine kinase" evidence="15">
    <location>
        <begin position="493"/>
        <end position="709"/>
    </location>
</feature>
<keyword evidence="13 14" id="KW-0472">Membrane</keyword>
<keyword evidence="11 14" id="KW-1133">Transmembrane helix</keyword>
<dbReference type="Gene3D" id="1.10.287.130">
    <property type="match status" value="1"/>
</dbReference>
<sequence length="715" mass="79144">MRLGGLSVALLLLLLLVSLHLMSSAVQNSAELSRYFVPLLVVSITGMFILLGLIFYNSIRLIRQYVRQRAGSRLTLRMVALFSVISLGPVGVVYYYSFGFLQAGIDSWFDVDIDRAMEDARELGQSALGLNQRLLLKYTEQLLSSIDDQSESALSLAIAELRQQSGAVELALTDPGGQIIAYANVDPTVLAPSVPDSEIRQQLRTGNDYVALEHGKDDLMIRVAVRDPLSRPFILQGLYPTSTRISGLSEKLELAYNRYKELGYLRQSLKWNFSLTLSLVLLFGVLSAIWAAFFTARRMVAPIANIAAGTRAVAEGDYDRQLPVPRRADELAFLVASFNAMTRRIAQARDQADRSQREVEGQRAYLETVLGSLSSGVMTFDATRNLQTANPAAGKILGSDLGSLIGAQLQELALGSPVLRQFVEILQIPLLNPNEEWKGEVTLFGGEGRKVLICRSTPFAQPNGRNGHIILFDDVTALIRAQRDAAWGEVARRLAHEIKNPLTPIQLSAERLRHKYLHTMPEQDARVLDRATHTIVQQVEAMKEMVNDFSEYARPPQMQAKPLQADRLISEVVDLYRGIDKEVCLDVSLQAGTSQVEADSLRLRQVVHNLVKNAQEAVASQDNGCVLVSTQIIERADHAFFEMRVQDNGPGFSDEMLQHLFEPYVTSKPKGTGLGLAIVKKIVEEHGGIIWAENCSDGACLTLQLPMLCSTEEEQ</sequence>
<dbReference type="SUPFAM" id="SSF55785">
    <property type="entry name" value="PYP-like sensor domain (PAS domain)"/>
    <property type="match status" value="1"/>
</dbReference>
<keyword evidence="18" id="KW-1185">Reference proteome</keyword>
<dbReference type="Proteomes" id="UP000254771">
    <property type="component" value="Unassembled WGS sequence"/>
</dbReference>
<dbReference type="InterPro" id="IPR036890">
    <property type="entry name" value="HATPase_C_sf"/>
</dbReference>
<evidence type="ECO:0000259" key="16">
    <source>
        <dbReference type="PROSITE" id="PS50885"/>
    </source>
</evidence>
<dbReference type="AlphaFoldDB" id="A0A370DER0"/>
<dbReference type="SUPFAM" id="SSF55874">
    <property type="entry name" value="ATPase domain of HSP90 chaperone/DNA topoisomerase II/histidine kinase"/>
    <property type="match status" value="1"/>
</dbReference>
<dbReference type="InterPro" id="IPR003594">
    <property type="entry name" value="HATPase_dom"/>
</dbReference>
<dbReference type="InterPro" id="IPR004358">
    <property type="entry name" value="Sig_transdc_His_kin-like_C"/>
</dbReference>
<evidence type="ECO:0000256" key="5">
    <source>
        <dbReference type="ARBA" id="ARBA00022553"/>
    </source>
</evidence>
<dbReference type="GO" id="GO:0000155">
    <property type="term" value="F:phosphorelay sensor kinase activity"/>
    <property type="evidence" value="ECO:0007669"/>
    <property type="project" value="InterPro"/>
</dbReference>
<keyword evidence="4" id="KW-1003">Cell membrane</keyword>
<evidence type="ECO:0000313" key="18">
    <source>
        <dbReference type="Proteomes" id="UP000254771"/>
    </source>
</evidence>
<evidence type="ECO:0000256" key="14">
    <source>
        <dbReference type="SAM" id="Phobius"/>
    </source>
</evidence>
<dbReference type="Pfam" id="PF13188">
    <property type="entry name" value="PAS_8"/>
    <property type="match status" value="1"/>
</dbReference>
<dbReference type="Pfam" id="PF00672">
    <property type="entry name" value="HAMP"/>
    <property type="match status" value="1"/>
</dbReference>
<dbReference type="SUPFAM" id="SSF158472">
    <property type="entry name" value="HAMP domain-like"/>
    <property type="match status" value="1"/>
</dbReference>
<feature type="transmembrane region" description="Helical" evidence="14">
    <location>
        <begin position="271"/>
        <end position="293"/>
    </location>
</feature>
<comment type="caution">
    <text evidence="17">The sequence shown here is derived from an EMBL/GenBank/DDBJ whole genome shotgun (WGS) entry which is preliminary data.</text>
</comment>
<organism evidence="17 18">
    <name type="scientific">endosymbiont of Escarpia spicata</name>
    <dbReference type="NCBI Taxonomy" id="2200908"/>
    <lineage>
        <taxon>Bacteria</taxon>
        <taxon>Pseudomonadati</taxon>
        <taxon>Pseudomonadota</taxon>
        <taxon>Gammaproteobacteria</taxon>
        <taxon>sulfur-oxidizing symbionts</taxon>
    </lineage>
</organism>
<evidence type="ECO:0000313" key="17">
    <source>
        <dbReference type="EMBL" id="RDH83399.1"/>
    </source>
</evidence>
<dbReference type="InterPro" id="IPR000014">
    <property type="entry name" value="PAS"/>
</dbReference>
<feature type="domain" description="HAMP" evidence="16">
    <location>
        <begin position="297"/>
        <end position="350"/>
    </location>
</feature>
<accession>A0A370DER0</accession>
<proteinExistence type="predicted"/>
<name>A0A370DER0_9GAMM</name>
<dbReference type="InterPro" id="IPR003660">
    <property type="entry name" value="HAMP_dom"/>
</dbReference>
<protein>
    <recommendedName>
        <fullName evidence="3">histidine kinase</fullName>
        <ecNumber evidence="3">2.7.13.3</ecNumber>
    </recommendedName>
</protein>
<dbReference type="SMART" id="SM00387">
    <property type="entry name" value="HATPase_c"/>
    <property type="match status" value="1"/>
</dbReference>
<feature type="transmembrane region" description="Helical" evidence="14">
    <location>
        <begin position="35"/>
        <end position="56"/>
    </location>
</feature>
<evidence type="ECO:0000256" key="4">
    <source>
        <dbReference type="ARBA" id="ARBA00022475"/>
    </source>
</evidence>
<dbReference type="SMART" id="SM00388">
    <property type="entry name" value="HisKA"/>
    <property type="match status" value="1"/>
</dbReference>
<dbReference type="SUPFAM" id="SSF47384">
    <property type="entry name" value="Homodimeric domain of signal transducing histidine kinase"/>
    <property type="match status" value="1"/>
</dbReference>
<dbReference type="PRINTS" id="PR00344">
    <property type="entry name" value="BCTRLSENSOR"/>
</dbReference>
<evidence type="ECO:0000256" key="12">
    <source>
        <dbReference type="ARBA" id="ARBA00023012"/>
    </source>
</evidence>
<keyword evidence="12" id="KW-0902">Two-component regulatory system</keyword>
<feature type="transmembrane region" description="Helical" evidence="14">
    <location>
        <begin position="76"/>
        <end position="96"/>
    </location>
</feature>
<evidence type="ECO:0000256" key="9">
    <source>
        <dbReference type="ARBA" id="ARBA00022777"/>
    </source>
</evidence>
<dbReference type="Gene3D" id="6.10.340.10">
    <property type="match status" value="1"/>
</dbReference>
<dbReference type="InterPro" id="IPR036097">
    <property type="entry name" value="HisK_dim/P_sf"/>
</dbReference>
<dbReference type="EC" id="2.7.13.3" evidence="3"/>
<dbReference type="Pfam" id="PF19312">
    <property type="entry name" value="NtrY_N"/>
    <property type="match status" value="1"/>
</dbReference>
<keyword evidence="5" id="KW-0597">Phosphoprotein</keyword>